<dbReference type="SUPFAM" id="SSF82714">
    <property type="entry name" value="Multidrug efflux transporter AcrB TolC docking domain, DN and DC subdomains"/>
    <property type="match status" value="2"/>
</dbReference>
<dbReference type="KEGG" id="cjap:GWK36_02470"/>
<dbReference type="AlphaFoldDB" id="A0A6G7VAL0"/>
<dbReference type="GO" id="GO:0042910">
    <property type="term" value="F:xenobiotic transmembrane transporter activity"/>
    <property type="evidence" value="ECO:0007669"/>
    <property type="project" value="TreeGrafter"/>
</dbReference>
<keyword evidence="5 8" id="KW-0812">Transmembrane</keyword>
<comment type="subcellular location">
    <subcellularLocation>
        <location evidence="1">Cell inner membrane</location>
        <topology evidence="1">Multi-pass membrane protein</topology>
    </subcellularLocation>
</comment>
<dbReference type="GO" id="GO:0005886">
    <property type="term" value="C:plasma membrane"/>
    <property type="evidence" value="ECO:0007669"/>
    <property type="project" value="UniProtKB-SubCell"/>
</dbReference>
<dbReference type="Gene3D" id="3.30.70.1430">
    <property type="entry name" value="Multidrug efflux transporter AcrB pore domain"/>
    <property type="match status" value="2"/>
</dbReference>
<dbReference type="EMBL" id="CP048029">
    <property type="protein sequence ID" value="QIK37051.1"/>
    <property type="molecule type" value="Genomic_DNA"/>
</dbReference>
<dbReference type="Gene3D" id="1.20.1640.10">
    <property type="entry name" value="Multidrug efflux transporter AcrB transmembrane domain"/>
    <property type="match status" value="2"/>
</dbReference>
<keyword evidence="7 8" id="KW-0472">Membrane</keyword>
<feature type="transmembrane region" description="Helical" evidence="8">
    <location>
        <begin position="334"/>
        <end position="353"/>
    </location>
</feature>
<evidence type="ECO:0000256" key="2">
    <source>
        <dbReference type="ARBA" id="ARBA00022448"/>
    </source>
</evidence>
<keyword evidence="10" id="KW-1185">Reference proteome</keyword>
<evidence type="ECO:0000256" key="8">
    <source>
        <dbReference type="SAM" id="Phobius"/>
    </source>
</evidence>
<feature type="transmembrane region" description="Helical" evidence="8">
    <location>
        <begin position="360"/>
        <end position="380"/>
    </location>
</feature>
<feature type="transmembrane region" description="Helical" evidence="8">
    <location>
        <begin position="886"/>
        <end position="906"/>
    </location>
</feature>
<keyword evidence="3" id="KW-1003">Cell membrane</keyword>
<organism evidence="9 10">
    <name type="scientific">Caldichromatium japonicum</name>
    <dbReference type="NCBI Taxonomy" id="2699430"/>
    <lineage>
        <taxon>Bacteria</taxon>
        <taxon>Pseudomonadati</taxon>
        <taxon>Pseudomonadota</taxon>
        <taxon>Gammaproteobacteria</taxon>
        <taxon>Chromatiales</taxon>
        <taxon>Chromatiaceae</taxon>
        <taxon>Caldichromatium</taxon>
    </lineage>
</organism>
<feature type="transmembrane region" description="Helical" evidence="8">
    <location>
        <begin position="1016"/>
        <end position="1039"/>
    </location>
</feature>
<evidence type="ECO:0000256" key="4">
    <source>
        <dbReference type="ARBA" id="ARBA00022519"/>
    </source>
</evidence>
<feature type="transmembrane region" description="Helical" evidence="8">
    <location>
        <begin position="464"/>
        <end position="487"/>
    </location>
</feature>
<evidence type="ECO:0000256" key="6">
    <source>
        <dbReference type="ARBA" id="ARBA00022989"/>
    </source>
</evidence>
<dbReference type="InterPro" id="IPR001036">
    <property type="entry name" value="Acrflvin-R"/>
</dbReference>
<dbReference type="SUPFAM" id="SSF82693">
    <property type="entry name" value="Multidrug efflux transporter AcrB pore domain, PN1, PN2, PC1 and PC2 subdomains"/>
    <property type="match status" value="3"/>
</dbReference>
<protein>
    <submittedName>
        <fullName evidence="9">Efflux RND transporter permease subunit</fullName>
    </submittedName>
</protein>
<dbReference type="InterPro" id="IPR027463">
    <property type="entry name" value="AcrB_DN_DC_subdom"/>
</dbReference>
<dbReference type="Gene3D" id="3.30.70.1320">
    <property type="entry name" value="Multidrug efflux transporter AcrB pore domain like"/>
    <property type="match status" value="1"/>
</dbReference>
<dbReference type="Pfam" id="PF00873">
    <property type="entry name" value="ACR_tran"/>
    <property type="match status" value="1"/>
</dbReference>
<feature type="transmembrane region" description="Helical" evidence="8">
    <location>
        <begin position="432"/>
        <end position="452"/>
    </location>
</feature>
<dbReference type="RefSeq" id="WP_166269791.1">
    <property type="nucleotide sequence ID" value="NZ_CP048029.1"/>
</dbReference>
<evidence type="ECO:0000256" key="5">
    <source>
        <dbReference type="ARBA" id="ARBA00022692"/>
    </source>
</evidence>
<dbReference type="Gene3D" id="3.30.2090.10">
    <property type="entry name" value="Multidrug efflux transporter AcrB TolC docking domain, DN and DC subdomains"/>
    <property type="match status" value="2"/>
</dbReference>
<name>A0A6G7VAL0_9GAMM</name>
<dbReference type="PANTHER" id="PTHR32063">
    <property type="match status" value="1"/>
</dbReference>
<feature type="transmembrane region" description="Helical" evidence="8">
    <location>
        <begin position="913"/>
        <end position="933"/>
    </location>
</feature>
<reference evidence="10" key="1">
    <citation type="submission" date="2020-01" db="EMBL/GenBank/DDBJ databases">
        <title>Caldichromatium gen. nov., sp. nov., a thermophilic purple sulfur bacterium member of the family Chromatiaceae isolated from Nakabusa hot spring, Japan.</title>
        <authorList>
            <person name="Saini M.K."/>
            <person name="Hanada S."/>
            <person name="Tank M."/>
        </authorList>
    </citation>
    <scope>NUCLEOTIDE SEQUENCE [LARGE SCALE GENOMIC DNA]</scope>
    <source>
        <strain evidence="10">No.7</strain>
    </source>
</reference>
<accession>A0A6G7VAL0</accession>
<evidence type="ECO:0000256" key="3">
    <source>
        <dbReference type="ARBA" id="ARBA00022475"/>
    </source>
</evidence>
<feature type="transmembrane region" description="Helical" evidence="8">
    <location>
        <begin position="985"/>
        <end position="1004"/>
    </location>
</feature>
<keyword evidence="2" id="KW-0813">Transport</keyword>
<evidence type="ECO:0000313" key="10">
    <source>
        <dbReference type="Proteomes" id="UP000502699"/>
    </source>
</evidence>
<feature type="transmembrane region" description="Helical" evidence="8">
    <location>
        <begin position="939"/>
        <end position="964"/>
    </location>
</feature>
<evidence type="ECO:0000256" key="7">
    <source>
        <dbReference type="ARBA" id="ARBA00023136"/>
    </source>
</evidence>
<dbReference type="PRINTS" id="PR00702">
    <property type="entry name" value="ACRIFLAVINRP"/>
</dbReference>
<feature type="transmembrane region" description="Helical" evidence="8">
    <location>
        <begin position="386"/>
        <end position="407"/>
    </location>
</feature>
<sequence length="1062" mass="115744">MILSDLAITRPVLASVVSLLLVIFGLVSFSHLPLRQFPDIDPPVISVETRYPGAAAPVVESRVTLPLEERIAGIPGVRSIEASSEDGRSRISIEFNPERNTDGAANDVRERVAGVLDELPEGADPPEVQKADSDNEVFLWFHLASDRLSIPELSDYARRHLVERFAALDGVARVRIGGEQLYAMRIWLDRQALTARGLTVAEVESVLRAENLELPAGAIESRDRVFSVRIDHRLQTPEDFAALGLARAPDGHLIRLGEVARIERGTIEDRALFRGNGKPMVGIGMIKQAKANTIAVARAAKSEMARLAATLPEGMSLSQSFDSSVFVEEAANEVYRTLGITLILVVLVIFVFLGNWRLTLIPALAIPVSLIASFIALWTLNLSINLLTLLALVLAIGLVVDDAIVVLENIHRRMLEEGEPPLIAAWRGTRQVGFAVIATTLVLIAVFAPIAFLEGDLGRLFGEFALTLAAAVAFSSWVALTLAPMLASKVMHPLPRSSEVASCRQTDAISLPPTQNLERSAPLSGGRGSLAAGLDRIFDRLRQSYRSLLTWLLAHPWLLPLALLGTLVLSLWLFEQLPREYAPREDRGAFSILINAPEGASYAYTQTYMDEIERRLMPYVERGEVRRLLIRSPRAFSTTANFNTGMVTLVLAPYAERRSAWIIMDEMRVRLADLPGVRVVPVMRQGFGSRTAKPVQFVIAGDRYEELAAWRDSLLAAIDKDNPGLTGIDWDYKETRPRLVVRVDAERAADLGVRLETIGRTLETLLGGRRIGTYLDQGEEYDVILAGERDQQRTPASIDAIQVRSVRTSALIPLASLVQVSEVAESPTLNRLNRSRAITIEATLKPGVALGTALADLEAKARSLLPERARIDYKGQSRDFKQSSQGMQWTFALGILVVYLVLAAQFESFIQPLVIMLSVPLAMAGALIGLWAGGQTLNLFTQIGLLMLVGLAAKNGILIVEFANQLRDQGLAFRSALIEASVIRLRPVLMTGITTVAGAIPLFLASGAGAEVRQALGLVILSGGLAATLFTLIVVPAAYDRLAQRTGSPGMIRRQLDSLGCG</sequence>
<proteinExistence type="predicted"/>
<keyword evidence="6 8" id="KW-1133">Transmembrane helix</keyword>
<feature type="transmembrane region" description="Helical" evidence="8">
    <location>
        <begin position="548"/>
        <end position="574"/>
    </location>
</feature>
<dbReference type="Proteomes" id="UP000502699">
    <property type="component" value="Chromosome"/>
</dbReference>
<feature type="transmembrane region" description="Helical" evidence="8">
    <location>
        <begin position="12"/>
        <end position="32"/>
    </location>
</feature>
<dbReference type="Gene3D" id="3.30.70.1440">
    <property type="entry name" value="Multidrug efflux transporter AcrB pore domain"/>
    <property type="match status" value="1"/>
</dbReference>
<dbReference type="SUPFAM" id="SSF82866">
    <property type="entry name" value="Multidrug efflux transporter AcrB transmembrane domain"/>
    <property type="match status" value="2"/>
</dbReference>
<evidence type="ECO:0000256" key="1">
    <source>
        <dbReference type="ARBA" id="ARBA00004429"/>
    </source>
</evidence>
<dbReference type="FunFam" id="1.20.1640.10:FF:000001">
    <property type="entry name" value="Efflux pump membrane transporter"/>
    <property type="match status" value="1"/>
</dbReference>
<keyword evidence="4" id="KW-0997">Cell inner membrane</keyword>
<gene>
    <name evidence="9" type="ORF">GWK36_02470</name>
</gene>
<dbReference type="PANTHER" id="PTHR32063:SF14">
    <property type="entry name" value="BLL4319 PROTEIN"/>
    <property type="match status" value="1"/>
</dbReference>
<evidence type="ECO:0000313" key="9">
    <source>
        <dbReference type="EMBL" id="QIK37051.1"/>
    </source>
</evidence>